<dbReference type="InterPro" id="IPR001789">
    <property type="entry name" value="Sig_transdc_resp-reg_receiver"/>
</dbReference>
<keyword evidence="4" id="KW-0804">Transcription</keyword>
<dbReference type="SMART" id="SM00448">
    <property type="entry name" value="REC"/>
    <property type="match status" value="1"/>
</dbReference>
<feature type="domain" description="Response regulatory" evidence="7">
    <location>
        <begin position="5"/>
        <end position="121"/>
    </location>
</feature>
<dbReference type="InterPro" id="IPR058245">
    <property type="entry name" value="NreC/VraR/RcsB-like_REC"/>
</dbReference>
<dbReference type="InterPro" id="IPR000792">
    <property type="entry name" value="Tscrpt_reg_LuxR_C"/>
</dbReference>
<keyword evidence="3" id="KW-0238">DNA-binding</keyword>
<evidence type="ECO:0000259" key="7">
    <source>
        <dbReference type="PROSITE" id="PS50110"/>
    </source>
</evidence>
<feature type="modified residue" description="4-aspartylphosphate" evidence="5">
    <location>
        <position position="56"/>
    </location>
</feature>
<dbReference type="Proteomes" id="UP000095552">
    <property type="component" value="Unassembled WGS sequence"/>
</dbReference>
<dbReference type="SMART" id="SM00421">
    <property type="entry name" value="HTH_LUXR"/>
    <property type="match status" value="1"/>
</dbReference>
<keyword evidence="1 5" id="KW-0597">Phosphoprotein</keyword>
<dbReference type="PANTHER" id="PTHR43214">
    <property type="entry name" value="TWO-COMPONENT RESPONSE REGULATOR"/>
    <property type="match status" value="1"/>
</dbReference>
<dbReference type="PRINTS" id="PR00038">
    <property type="entry name" value="HTHLUXR"/>
</dbReference>
<dbReference type="RefSeq" id="WP_069835386.1">
    <property type="nucleotide sequence ID" value="NZ_MDGQ01000005.1"/>
</dbReference>
<dbReference type="PROSITE" id="PS50043">
    <property type="entry name" value="HTH_LUXR_2"/>
    <property type="match status" value="1"/>
</dbReference>
<dbReference type="CDD" id="cd06170">
    <property type="entry name" value="LuxR_C_like"/>
    <property type="match status" value="1"/>
</dbReference>
<dbReference type="OrthoDB" id="9797341at2"/>
<dbReference type="GO" id="GO:0003677">
    <property type="term" value="F:DNA binding"/>
    <property type="evidence" value="ECO:0007669"/>
    <property type="project" value="UniProtKB-KW"/>
</dbReference>
<dbReference type="SUPFAM" id="SSF46894">
    <property type="entry name" value="C-terminal effector domain of the bipartite response regulators"/>
    <property type="match status" value="1"/>
</dbReference>
<evidence type="ECO:0000313" key="8">
    <source>
        <dbReference type="EMBL" id="OEJ99923.1"/>
    </source>
</evidence>
<gene>
    <name evidence="8" type="ORF">BFP71_10275</name>
</gene>
<dbReference type="PROSITE" id="PS50110">
    <property type="entry name" value="RESPONSE_REGULATORY"/>
    <property type="match status" value="1"/>
</dbReference>
<accession>A0A1E5SLF9</accession>
<dbReference type="GO" id="GO:0000160">
    <property type="term" value="P:phosphorelay signal transduction system"/>
    <property type="evidence" value="ECO:0007669"/>
    <property type="project" value="InterPro"/>
</dbReference>
<dbReference type="AlphaFoldDB" id="A0A1E5SLF9"/>
<dbReference type="InterPro" id="IPR011006">
    <property type="entry name" value="CheY-like_superfamily"/>
</dbReference>
<organism evidence="8 9">
    <name type="scientific">Roseivirga misakiensis</name>
    <dbReference type="NCBI Taxonomy" id="1563681"/>
    <lineage>
        <taxon>Bacteria</taxon>
        <taxon>Pseudomonadati</taxon>
        <taxon>Bacteroidota</taxon>
        <taxon>Cytophagia</taxon>
        <taxon>Cytophagales</taxon>
        <taxon>Roseivirgaceae</taxon>
        <taxon>Roseivirga</taxon>
    </lineage>
</organism>
<evidence type="ECO:0000256" key="1">
    <source>
        <dbReference type="ARBA" id="ARBA00022553"/>
    </source>
</evidence>
<dbReference type="SUPFAM" id="SSF52172">
    <property type="entry name" value="CheY-like"/>
    <property type="match status" value="1"/>
</dbReference>
<keyword evidence="9" id="KW-1185">Reference proteome</keyword>
<evidence type="ECO:0000259" key="6">
    <source>
        <dbReference type="PROSITE" id="PS50043"/>
    </source>
</evidence>
<dbReference type="Pfam" id="PF00072">
    <property type="entry name" value="Response_reg"/>
    <property type="match status" value="1"/>
</dbReference>
<reference evidence="8 9" key="1">
    <citation type="submission" date="2016-08" db="EMBL/GenBank/DDBJ databases">
        <title>Draft genome of Fabibacter sp. strain SK-8.</title>
        <authorList>
            <person name="Wong S.-K."/>
            <person name="Hamasaki K."/>
            <person name="Yoshizawa S."/>
        </authorList>
    </citation>
    <scope>NUCLEOTIDE SEQUENCE [LARGE SCALE GENOMIC DNA]</scope>
    <source>
        <strain evidence="8 9">SK-8</strain>
    </source>
</reference>
<feature type="domain" description="HTH luxR-type" evidence="6">
    <location>
        <begin position="148"/>
        <end position="213"/>
    </location>
</feature>
<dbReference type="InterPro" id="IPR016032">
    <property type="entry name" value="Sig_transdc_resp-reg_C-effctor"/>
</dbReference>
<evidence type="ECO:0008006" key="10">
    <source>
        <dbReference type="Google" id="ProtNLM"/>
    </source>
</evidence>
<dbReference type="CDD" id="cd17535">
    <property type="entry name" value="REC_NarL-like"/>
    <property type="match status" value="1"/>
</dbReference>
<dbReference type="Gene3D" id="3.40.50.2300">
    <property type="match status" value="1"/>
</dbReference>
<comment type="caution">
    <text evidence="8">The sequence shown here is derived from an EMBL/GenBank/DDBJ whole genome shotgun (WGS) entry which is preliminary data.</text>
</comment>
<evidence type="ECO:0000313" key="9">
    <source>
        <dbReference type="Proteomes" id="UP000095552"/>
    </source>
</evidence>
<evidence type="ECO:0000256" key="4">
    <source>
        <dbReference type="ARBA" id="ARBA00023163"/>
    </source>
</evidence>
<dbReference type="STRING" id="1563681.BFP71_10275"/>
<keyword evidence="2" id="KW-0805">Transcription regulation</keyword>
<name>A0A1E5SLF9_9BACT</name>
<sequence>MNDIQVTIADDHKLFREGIRFLLDQMDGISMLQEFGDGMSLLNNLAEKVPDILLLDLDMPEMDGIQTLKVIREGYPSIGIVILTMHSDPKMVSYLMELGANSYLMKDTSPKELEKAIRQVYSEGFYFNKMVSEAMLHGLKNQNPKRPVLKNSATLTSRELEVLELICQEFTAKEMAEKLFISHRTVEGHRKSLIEKFCVKNTAGLIVKAIKEGVIKV</sequence>
<dbReference type="GO" id="GO:0006355">
    <property type="term" value="P:regulation of DNA-templated transcription"/>
    <property type="evidence" value="ECO:0007669"/>
    <property type="project" value="InterPro"/>
</dbReference>
<dbReference type="InterPro" id="IPR039420">
    <property type="entry name" value="WalR-like"/>
</dbReference>
<evidence type="ECO:0000256" key="2">
    <source>
        <dbReference type="ARBA" id="ARBA00023015"/>
    </source>
</evidence>
<evidence type="ECO:0000256" key="5">
    <source>
        <dbReference type="PROSITE-ProRule" id="PRU00169"/>
    </source>
</evidence>
<proteinExistence type="predicted"/>
<protein>
    <recommendedName>
        <fullName evidence="10">DNA-binding response regulator</fullName>
    </recommendedName>
</protein>
<dbReference type="Pfam" id="PF00196">
    <property type="entry name" value="GerE"/>
    <property type="match status" value="1"/>
</dbReference>
<dbReference type="EMBL" id="MDGQ01000005">
    <property type="protein sequence ID" value="OEJ99923.1"/>
    <property type="molecule type" value="Genomic_DNA"/>
</dbReference>
<dbReference type="PANTHER" id="PTHR43214:SF41">
    <property type="entry name" value="NITRATE_NITRITE RESPONSE REGULATOR PROTEIN NARP"/>
    <property type="match status" value="1"/>
</dbReference>
<evidence type="ECO:0000256" key="3">
    <source>
        <dbReference type="ARBA" id="ARBA00023125"/>
    </source>
</evidence>